<dbReference type="NCBIfam" id="TIGR00277">
    <property type="entry name" value="HDIG"/>
    <property type="match status" value="1"/>
</dbReference>
<evidence type="ECO:0000313" key="2">
    <source>
        <dbReference type="EMBL" id="MBP2024331.1"/>
    </source>
</evidence>
<accession>A0ABS4KAX0</accession>
<dbReference type="InterPro" id="IPR006675">
    <property type="entry name" value="HDIG_dom"/>
</dbReference>
<dbReference type="SUPFAM" id="SSF109604">
    <property type="entry name" value="HD-domain/PDEase-like"/>
    <property type="match status" value="1"/>
</dbReference>
<dbReference type="RefSeq" id="WP_021282776.1">
    <property type="nucleotide sequence ID" value="NZ_JAGGLL010000061.1"/>
</dbReference>
<dbReference type="EMBL" id="JAGGLL010000061">
    <property type="protein sequence ID" value="MBP2024331.1"/>
    <property type="molecule type" value="Genomic_DNA"/>
</dbReference>
<dbReference type="Gene3D" id="1.10.3210.10">
    <property type="entry name" value="Hypothetical protein af1432"/>
    <property type="match status" value="1"/>
</dbReference>
<name>A0ABS4KAX0_9CLOT</name>
<evidence type="ECO:0000259" key="1">
    <source>
        <dbReference type="Pfam" id="PF01966"/>
    </source>
</evidence>
<keyword evidence="3" id="KW-1185">Reference proteome</keyword>
<organism evidence="2 3">
    <name type="scientific">Clostridium punense</name>
    <dbReference type="NCBI Taxonomy" id="1054297"/>
    <lineage>
        <taxon>Bacteria</taxon>
        <taxon>Bacillati</taxon>
        <taxon>Bacillota</taxon>
        <taxon>Clostridia</taxon>
        <taxon>Eubacteriales</taxon>
        <taxon>Clostridiaceae</taxon>
        <taxon>Clostridium</taxon>
    </lineage>
</organism>
<dbReference type="Proteomes" id="UP001519308">
    <property type="component" value="Unassembled WGS sequence"/>
</dbReference>
<sequence length="170" mass="20143">MAVYRVKQFVNAITAKITEEDLNFINKYLDVNEIELFNKLPVYDRKHCINVAKDIIREIDEEKFNKSNKDFNYKTLIKAALLHDIGKSHKSLNPIDKSILVLLNKFTKGKLKNYTNFKKVHVYYNHGEEGYKLLKHRNYSDKFLAVIKDHHKSDISCEYTKIIKKYDDKN</sequence>
<proteinExistence type="predicted"/>
<reference evidence="2 3" key="1">
    <citation type="submission" date="2021-03" db="EMBL/GenBank/DDBJ databases">
        <title>Genomic Encyclopedia of Type Strains, Phase IV (KMG-IV): sequencing the most valuable type-strain genomes for metagenomic binning, comparative biology and taxonomic classification.</title>
        <authorList>
            <person name="Goeker M."/>
        </authorList>
    </citation>
    <scope>NUCLEOTIDE SEQUENCE [LARGE SCALE GENOMIC DNA]</scope>
    <source>
        <strain evidence="2 3">DSM 28650</strain>
    </source>
</reference>
<evidence type="ECO:0000313" key="3">
    <source>
        <dbReference type="Proteomes" id="UP001519308"/>
    </source>
</evidence>
<protein>
    <submittedName>
        <fullName evidence="2">Nucleotidyltransferase with HDIG domain</fullName>
    </submittedName>
</protein>
<dbReference type="Pfam" id="PF01966">
    <property type="entry name" value="HD"/>
    <property type="match status" value="1"/>
</dbReference>
<comment type="caution">
    <text evidence="2">The sequence shown here is derived from an EMBL/GenBank/DDBJ whole genome shotgun (WGS) entry which is preliminary data.</text>
</comment>
<dbReference type="InterPro" id="IPR006674">
    <property type="entry name" value="HD_domain"/>
</dbReference>
<gene>
    <name evidence="2" type="ORF">J2Z44_004191</name>
</gene>
<feature type="domain" description="HD" evidence="1">
    <location>
        <begin position="46"/>
        <end position="167"/>
    </location>
</feature>